<dbReference type="AlphaFoldDB" id="B9RAM5"/>
<sequence length="65" mass="7166">MGRGPSIAKRREIQEFDPPWASGSAPHLTDPQTSNKSSTYFKPSGLVPHNSPVTTFGSLLFLMEY</sequence>
<evidence type="ECO:0000313" key="3">
    <source>
        <dbReference type="Proteomes" id="UP000008311"/>
    </source>
</evidence>
<organism evidence="2 3">
    <name type="scientific">Ricinus communis</name>
    <name type="common">Castor bean</name>
    <dbReference type="NCBI Taxonomy" id="3988"/>
    <lineage>
        <taxon>Eukaryota</taxon>
        <taxon>Viridiplantae</taxon>
        <taxon>Streptophyta</taxon>
        <taxon>Embryophyta</taxon>
        <taxon>Tracheophyta</taxon>
        <taxon>Spermatophyta</taxon>
        <taxon>Magnoliopsida</taxon>
        <taxon>eudicotyledons</taxon>
        <taxon>Gunneridae</taxon>
        <taxon>Pentapetalae</taxon>
        <taxon>rosids</taxon>
        <taxon>fabids</taxon>
        <taxon>Malpighiales</taxon>
        <taxon>Euphorbiaceae</taxon>
        <taxon>Acalyphoideae</taxon>
        <taxon>Acalypheae</taxon>
        <taxon>Ricinus</taxon>
    </lineage>
</organism>
<protein>
    <submittedName>
        <fullName evidence="2">Uncharacterized protein</fullName>
    </submittedName>
</protein>
<keyword evidence="3" id="KW-1185">Reference proteome</keyword>
<evidence type="ECO:0000256" key="1">
    <source>
        <dbReference type="SAM" id="MobiDB-lite"/>
    </source>
</evidence>
<accession>B9RAM5</accession>
<gene>
    <name evidence="2" type="ORF">RCOM_1507350</name>
</gene>
<dbReference type="Proteomes" id="UP000008311">
    <property type="component" value="Unassembled WGS sequence"/>
</dbReference>
<feature type="region of interest" description="Disordered" evidence="1">
    <location>
        <begin position="1"/>
        <end position="44"/>
    </location>
</feature>
<proteinExistence type="predicted"/>
<dbReference type="EMBL" id="EQ973773">
    <property type="protein sequence ID" value="EEF51852.1"/>
    <property type="molecule type" value="Genomic_DNA"/>
</dbReference>
<feature type="compositionally biased region" description="Polar residues" evidence="1">
    <location>
        <begin position="30"/>
        <end position="41"/>
    </location>
</feature>
<dbReference type="InParanoid" id="B9RAM5"/>
<evidence type="ECO:0000313" key="2">
    <source>
        <dbReference type="EMBL" id="EEF51852.1"/>
    </source>
</evidence>
<name>B9RAM5_RICCO</name>
<reference evidence="3" key="1">
    <citation type="journal article" date="2010" name="Nat. Biotechnol.">
        <title>Draft genome sequence of the oilseed species Ricinus communis.</title>
        <authorList>
            <person name="Chan A.P."/>
            <person name="Crabtree J."/>
            <person name="Zhao Q."/>
            <person name="Lorenzi H."/>
            <person name="Orvis J."/>
            <person name="Puiu D."/>
            <person name="Melake-Berhan A."/>
            <person name="Jones K.M."/>
            <person name="Redman J."/>
            <person name="Chen G."/>
            <person name="Cahoon E.B."/>
            <person name="Gedil M."/>
            <person name="Stanke M."/>
            <person name="Haas B.J."/>
            <person name="Wortman J.R."/>
            <person name="Fraser-Liggett C.M."/>
            <person name="Ravel J."/>
            <person name="Rabinowicz P.D."/>
        </authorList>
    </citation>
    <scope>NUCLEOTIDE SEQUENCE [LARGE SCALE GENOMIC DNA]</scope>
    <source>
        <strain evidence="3">cv. Hale</strain>
    </source>
</reference>